<dbReference type="PANTHER" id="PTHR10091:SF0">
    <property type="entry name" value="GALACTOSE MUTAROTASE"/>
    <property type="match status" value="1"/>
</dbReference>
<dbReference type="SUPFAM" id="SSF74650">
    <property type="entry name" value="Galactose mutarotase-like"/>
    <property type="match status" value="1"/>
</dbReference>
<dbReference type="GO" id="GO:0004034">
    <property type="term" value="F:aldose 1-epimerase activity"/>
    <property type="evidence" value="ECO:0007669"/>
    <property type="project" value="TreeGrafter"/>
</dbReference>
<comment type="caution">
    <text evidence="1">The sequence shown here is derived from an EMBL/GenBank/DDBJ whole genome shotgun (WGS) entry which is preliminary data.</text>
</comment>
<evidence type="ECO:0000313" key="2">
    <source>
        <dbReference type="Proteomes" id="UP000264541"/>
    </source>
</evidence>
<dbReference type="Proteomes" id="UP000264541">
    <property type="component" value="Unassembled WGS sequence"/>
</dbReference>
<dbReference type="EMBL" id="QVTE01000040">
    <property type="protein sequence ID" value="RFU67625.1"/>
    <property type="molecule type" value="Genomic_DNA"/>
</dbReference>
<name>A0A372LLA5_9BACI</name>
<dbReference type="InterPro" id="IPR014718">
    <property type="entry name" value="GH-type_carb-bd"/>
</dbReference>
<dbReference type="GO" id="GO:0005737">
    <property type="term" value="C:cytoplasm"/>
    <property type="evidence" value="ECO:0007669"/>
    <property type="project" value="TreeGrafter"/>
</dbReference>
<accession>A0A372LLA5</accession>
<proteinExistence type="predicted"/>
<reference evidence="1 2" key="1">
    <citation type="submission" date="2018-08" db="EMBL/GenBank/DDBJ databases">
        <title>Bacillus chawlae sp. nov., Bacillus glennii sp. nov., and Bacillus saganii sp. nov. Isolated from the Vehicle Assembly Building at Kennedy Space Center where the Viking Spacecraft were Assembled.</title>
        <authorList>
            <person name="Seuylemezian A."/>
            <person name="Vaishampayan P."/>
        </authorList>
    </citation>
    <scope>NUCLEOTIDE SEQUENCE [LARGE SCALE GENOMIC DNA]</scope>
    <source>
        <strain evidence="1 2">V47-23a</strain>
    </source>
</reference>
<dbReference type="InterPro" id="IPR008183">
    <property type="entry name" value="Aldose_1/G6P_1-epimerase"/>
</dbReference>
<dbReference type="GO" id="GO:0030246">
    <property type="term" value="F:carbohydrate binding"/>
    <property type="evidence" value="ECO:0007669"/>
    <property type="project" value="InterPro"/>
</dbReference>
<dbReference type="OrthoDB" id="9795355at2"/>
<protein>
    <submittedName>
        <fullName evidence="1">Aldose 1-epimerase</fullName>
    </submittedName>
</protein>
<gene>
    <name evidence="1" type="ORF">D0469_13840</name>
</gene>
<dbReference type="Pfam" id="PF01263">
    <property type="entry name" value="Aldose_epim"/>
    <property type="match status" value="1"/>
</dbReference>
<dbReference type="AlphaFoldDB" id="A0A372LLA5"/>
<organism evidence="1 2">
    <name type="scientific">Peribacillus saganii</name>
    <dbReference type="NCBI Taxonomy" id="2303992"/>
    <lineage>
        <taxon>Bacteria</taxon>
        <taxon>Bacillati</taxon>
        <taxon>Bacillota</taxon>
        <taxon>Bacilli</taxon>
        <taxon>Bacillales</taxon>
        <taxon>Bacillaceae</taxon>
        <taxon>Peribacillus</taxon>
    </lineage>
</organism>
<sequence length="322" mass="36930">MSIRNSQFLEEASLEMENEFLKVILLPGQGSNLISIYDKVSNTELLRVPKTMEDYKSASVLYGTPVLFPPNRIDGAVFEFENRTYEFEMNRPEENVHIHGLVHDKKWDVVKVDTENNIIVTQFVSKKYPDVIKQLPHDFTIEMIVQLSCNYITQTLKILNNSNKTMPVGIGLHTTFHFPAEESRLFLNAEQYWELNERKMPTGRLLEIPYKQELIKGMKLYGLALDDIYPIKDKQPAIIEHPAKGINISYKADKGYNHWVVFTMSGKEDLLAMEPYSWVTNAPNMDLPGEITGLIALKQGEETAFTTVLTIGHTLQGRKEYV</sequence>
<dbReference type="CDD" id="cd01081">
    <property type="entry name" value="Aldose_epim"/>
    <property type="match status" value="1"/>
</dbReference>
<dbReference type="GO" id="GO:0033499">
    <property type="term" value="P:galactose catabolic process via UDP-galactose, Leloir pathway"/>
    <property type="evidence" value="ECO:0007669"/>
    <property type="project" value="TreeGrafter"/>
</dbReference>
<keyword evidence="2" id="KW-1185">Reference proteome</keyword>
<evidence type="ECO:0000313" key="1">
    <source>
        <dbReference type="EMBL" id="RFU67625.1"/>
    </source>
</evidence>
<dbReference type="InterPro" id="IPR011013">
    <property type="entry name" value="Gal_mutarotase_sf_dom"/>
</dbReference>
<dbReference type="GO" id="GO:0006006">
    <property type="term" value="P:glucose metabolic process"/>
    <property type="evidence" value="ECO:0007669"/>
    <property type="project" value="TreeGrafter"/>
</dbReference>
<dbReference type="Gene3D" id="2.70.98.10">
    <property type="match status" value="1"/>
</dbReference>
<dbReference type="RefSeq" id="WP_117327334.1">
    <property type="nucleotide sequence ID" value="NZ_QVTE01000040.1"/>
</dbReference>
<dbReference type="PANTHER" id="PTHR10091">
    <property type="entry name" value="ALDOSE-1-EPIMERASE"/>
    <property type="match status" value="1"/>
</dbReference>